<comment type="caution">
    <text evidence="9">The sequence shown here is derived from an EMBL/GenBank/DDBJ whole genome shotgun (WGS) entry which is preliminary data.</text>
</comment>
<dbReference type="PROSITE" id="PS50162">
    <property type="entry name" value="RECA_2"/>
    <property type="match status" value="1"/>
</dbReference>
<proteinExistence type="predicted"/>
<dbReference type="GO" id="GO:0005657">
    <property type="term" value="C:replication fork"/>
    <property type="evidence" value="ECO:0007669"/>
    <property type="project" value="TreeGrafter"/>
</dbReference>
<feature type="domain" description="RecA family profile 1" evidence="8">
    <location>
        <begin position="39"/>
        <end position="230"/>
    </location>
</feature>
<feature type="region of interest" description="Disordered" evidence="7">
    <location>
        <begin position="329"/>
        <end position="368"/>
    </location>
</feature>
<evidence type="ECO:0000256" key="2">
    <source>
        <dbReference type="ARBA" id="ARBA00022741"/>
    </source>
</evidence>
<evidence type="ECO:0000256" key="6">
    <source>
        <dbReference type="ARBA" id="ARBA00023242"/>
    </source>
</evidence>
<reference evidence="9" key="2">
    <citation type="submission" date="2023-05" db="EMBL/GenBank/DDBJ databases">
        <authorList>
            <consortium name="Lawrence Berkeley National Laboratory"/>
            <person name="Steindorff A."/>
            <person name="Hensen N."/>
            <person name="Bonometti L."/>
            <person name="Westerberg I."/>
            <person name="Brannstrom I.O."/>
            <person name="Guillou S."/>
            <person name="Cros-Aarteil S."/>
            <person name="Calhoun S."/>
            <person name="Haridas S."/>
            <person name="Kuo A."/>
            <person name="Mondo S."/>
            <person name="Pangilinan J."/>
            <person name="Riley R."/>
            <person name="Labutti K."/>
            <person name="Andreopoulos B."/>
            <person name="Lipzen A."/>
            <person name="Chen C."/>
            <person name="Yanf M."/>
            <person name="Daum C."/>
            <person name="Ng V."/>
            <person name="Clum A."/>
            <person name="Ohm R."/>
            <person name="Martin F."/>
            <person name="Silar P."/>
            <person name="Natvig D."/>
            <person name="Lalanne C."/>
            <person name="Gautier V."/>
            <person name="Ament-Velasquez S.L."/>
            <person name="Kruys A."/>
            <person name="Hutchinson M.I."/>
            <person name="Powell A.J."/>
            <person name="Barry K."/>
            <person name="Miller A.N."/>
            <person name="Grigoriev I.V."/>
            <person name="Debuchy R."/>
            <person name="Gladieux P."/>
            <person name="Thoren M.H."/>
            <person name="Johannesson H."/>
        </authorList>
    </citation>
    <scope>NUCLEOTIDE SEQUENCE</scope>
    <source>
        <strain evidence="9">PSN243</strain>
    </source>
</reference>
<dbReference type="InterPro" id="IPR052093">
    <property type="entry name" value="HR_Repair_Mediator"/>
</dbReference>
<name>A0AAV9GRB8_9PEZI</name>
<feature type="non-terminal residue" evidence="9">
    <location>
        <position position="368"/>
    </location>
</feature>
<reference evidence="9" key="1">
    <citation type="journal article" date="2023" name="Mol. Phylogenet. Evol.">
        <title>Genome-scale phylogeny and comparative genomics of the fungal order Sordariales.</title>
        <authorList>
            <person name="Hensen N."/>
            <person name="Bonometti L."/>
            <person name="Westerberg I."/>
            <person name="Brannstrom I.O."/>
            <person name="Guillou S."/>
            <person name="Cros-Aarteil S."/>
            <person name="Calhoun S."/>
            <person name="Haridas S."/>
            <person name="Kuo A."/>
            <person name="Mondo S."/>
            <person name="Pangilinan J."/>
            <person name="Riley R."/>
            <person name="LaButti K."/>
            <person name="Andreopoulos B."/>
            <person name="Lipzen A."/>
            <person name="Chen C."/>
            <person name="Yan M."/>
            <person name="Daum C."/>
            <person name="Ng V."/>
            <person name="Clum A."/>
            <person name="Steindorff A."/>
            <person name="Ohm R.A."/>
            <person name="Martin F."/>
            <person name="Silar P."/>
            <person name="Natvig D.O."/>
            <person name="Lalanne C."/>
            <person name="Gautier V."/>
            <person name="Ament-Velasquez S.L."/>
            <person name="Kruys A."/>
            <person name="Hutchinson M.I."/>
            <person name="Powell A.J."/>
            <person name="Barry K."/>
            <person name="Miller A.N."/>
            <person name="Grigoriev I.V."/>
            <person name="Debuchy R."/>
            <person name="Gladieux P."/>
            <person name="Hiltunen Thoren M."/>
            <person name="Johannesson H."/>
        </authorList>
    </citation>
    <scope>NUCLEOTIDE SEQUENCE</scope>
    <source>
        <strain evidence="9">PSN243</strain>
    </source>
</reference>
<dbReference type="InterPro" id="IPR027417">
    <property type="entry name" value="P-loop_NTPase"/>
</dbReference>
<dbReference type="SUPFAM" id="SSF52540">
    <property type="entry name" value="P-loop containing nucleoside triphosphate hydrolases"/>
    <property type="match status" value="1"/>
</dbReference>
<feature type="compositionally biased region" description="Acidic residues" evidence="7">
    <location>
        <begin position="332"/>
        <end position="351"/>
    </location>
</feature>
<evidence type="ECO:0000256" key="4">
    <source>
        <dbReference type="ARBA" id="ARBA00022840"/>
    </source>
</evidence>
<organism evidence="9 10">
    <name type="scientific">Podospora aff. communis PSN243</name>
    <dbReference type="NCBI Taxonomy" id="3040156"/>
    <lineage>
        <taxon>Eukaryota</taxon>
        <taxon>Fungi</taxon>
        <taxon>Dikarya</taxon>
        <taxon>Ascomycota</taxon>
        <taxon>Pezizomycotina</taxon>
        <taxon>Sordariomycetes</taxon>
        <taxon>Sordariomycetidae</taxon>
        <taxon>Sordariales</taxon>
        <taxon>Podosporaceae</taxon>
        <taxon>Podospora</taxon>
    </lineage>
</organism>
<keyword evidence="3" id="KW-0227">DNA damage</keyword>
<evidence type="ECO:0000256" key="5">
    <source>
        <dbReference type="ARBA" id="ARBA00023204"/>
    </source>
</evidence>
<dbReference type="GO" id="GO:0000707">
    <property type="term" value="P:meiotic DNA recombinase assembly"/>
    <property type="evidence" value="ECO:0007669"/>
    <property type="project" value="TreeGrafter"/>
</dbReference>
<keyword evidence="5" id="KW-0234">DNA repair</keyword>
<dbReference type="Pfam" id="PF00154">
    <property type="entry name" value="RecA_N"/>
    <property type="match status" value="1"/>
</dbReference>
<dbReference type="AlphaFoldDB" id="A0AAV9GRB8"/>
<evidence type="ECO:0000259" key="8">
    <source>
        <dbReference type="PROSITE" id="PS50162"/>
    </source>
</evidence>
<keyword evidence="4" id="KW-0067">ATP-binding</keyword>
<evidence type="ECO:0000256" key="3">
    <source>
        <dbReference type="ARBA" id="ARBA00022763"/>
    </source>
</evidence>
<keyword evidence="2" id="KW-0547">Nucleotide-binding</keyword>
<dbReference type="GO" id="GO:0005524">
    <property type="term" value="F:ATP binding"/>
    <property type="evidence" value="ECO:0007669"/>
    <property type="project" value="UniProtKB-KW"/>
</dbReference>
<dbReference type="GO" id="GO:0007131">
    <property type="term" value="P:reciprocal meiotic recombination"/>
    <property type="evidence" value="ECO:0007669"/>
    <property type="project" value="TreeGrafter"/>
</dbReference>
<dbReference type="PANTHER" id="PTHR46239:SF1">
    <property type="entry name" value="DNA REPAIR PROTEIN RAD51 HOMOLOG 3"/>
    <property type="match status" value="1"/>
</dbReference>
<dbReference type="GO" id="GO:0008821">
    <property type="term" value="F:crossover junction DNA endonuclease activity"/>
    <property type="evidence" value="ECO:0007669"/>
    <property type="project" value="TreeGrafter"/>
</dbReference>
<keyword evidence="10" id="KW-1185">Reference proteome</keyword>
<dbReference type="InterPro" id="IPR049428">
    <property type="entry name" value="RecA-like_N"/>
</dbReference>
<dbReference type="GO" id="GO:0033065">
    <property type="term" value="C:Rad51C-XRCC3 complex"/>
    <property type="evidence" value="ECO:0007669"/>
    <property type="project" value="TreeGrafter"/>
</dbReference>
<dbReference type="GO" id="GO:0000400">
    <property type="term" value="F:four-way junction DNA binding"/>
    <property type="evidence" value="ECO:0007669"/>
    <property type="project" value="TreeGrafter"/>
</dbReference>
<dbReference type="GO" id="GO:0140664">
    <property type="term" value="F:ATP-dependent DNA damage sensor activity"/>
    <property type="evidence" value="ECO:0007669"/>
    <property type="project" value="InterPro"/>
</dbReference>
<dbReference type="GO" id="GO:0033063">
    <property type="term" value="C:Rad51B-Rad51C-Rad51D-XRCC2 complex"/>
    <property type="evidence" value="ECO:0007669"/>
    <property type="project" value="TreeGrafter"/>
</dbReference>
<dbReference type="Gene3D" id="3.40.50.300">
    <property type="entry name" value="P-loop containing nucleotide triphosphate hydrolases"/>
    <property type="match status" value="1"/>
</dbReference>
<dbReference type="EMBL" id="MU865935">
    <property type="protein sequence ID" value="KAK4449893.1"/>
    <property type="molecule type" value="Genomic_DNA"/>
</dbReference>
<keyword evidence="9" id="KW-0378">Hydrolase</keyword>
<keyword evidence="6" id="KW-0539">Nucleus</keyword>
<evidence type="ECO:0000313" key="9">
    <source>
        <dbReference type="EMBL" id="KAK4449893.1"/>
    </source>
</evidence>
<evidence type="ECO:0000256" key="1">
    <source>
        <dbReference type="ARBA" id="ARBA00004123"/>
    </source>
</evidence>
<protein>
    <submittedName>
        <fullName evidence="9">P-loop containing nucleoside triphosphate hydrolase protein</fullName>
    </submittedName>
</protein>
<sequence length="368" mass="39438">MDDYHARHGHDVSSFDLPSTHRLPTVSAAQALEEFEGNQTNFVPTGLRALDAALGLNLDECDQGGIQKGQVTEIWGPPGAGKTTFGIQLAANCLGESRAVVWVDGFHPVSSERLRTVVTSMNKVDGSSTPDYLELFTHYTCPSLPHFIALLCRPTTSCIPPGTALIVIDSLSALINHAFPKAPDGRGAGDPKSKGAPLTVRRIQVLQYIVGALQKLAATQDLAIVVLTQCATKMQAERGATLIPAVNATAWDQGISTRLVLFRDWAPDGTESRAPHFVGVQKKNGKGHSGSLDDVTAFSIKPGGLVSVDCDSTQTSRALSSTPAAKRKLAETDFEIADSEDEDYGWQDEEPLLPPMPSQWKGSEDILL</sequence>
<dbReference type="Proteomes" id="UP001321760">
    <property type="component" value="Unassembled WGS sequence"/>
</dbReference>
<comment type="subcellular location">
    <subcellularLocation>
        <location evidence="1">Nucleus</location>
    </subcellularLocation>
</comment>
<accession>A0AAV9GRB8</accession>
<dbReference type="InterPro" id="IPR020588">
    <property type="entry name" value="RecA_ATP-bd"/>
</dbReference>
<dbReference type="PANTHER" id="PTHR46239">
    <property type="entry name" value="DNA REPAIR PROTEIN RAD51 HOMOLOG 3 RAD51C"/>
    <property type="match status" value="1"/>
</dbReference>
<gene>
    <name evidence="9" type="ORF">QBC34DRAFT_264778</name>
</gene>
<dbReference type="CDD" id="cd01393">
    <property type="entry name" value="RecA-like"/>
    <property type="match status" value="1"/>
</dbReference>
<evidence type="ECO:0000313" key="10">
    <source>
        <dbReference type="Proteomes" id="UP001321760"/>
    </source>
</evidence>
<evidence type="ECO:0000256" key="7">
    <source>
        <dbReference type="SAM" id="MobiDB-lite"/>
    </source>
</evidence>